<accession>K9P7N8</accession>
<evidence type="ECO:0000313" key="3">
    <source>
        <dbReference type="Proteomes" id="UP000010388"/>
    </source>
</evidence>
<dbReference type="EMBL" id="CP003495">
    <property type="protein sequence ID" value="AFY28584.1"/>
    <property type="molecule type" value="Genomic_DNA"/>
</dbReference>
<dbReference type="eggNOG" id="COG2250">
    <property type="taxonomic scope" value="Bacteria"/>
</dbReference>
<dbReference type="AlphaFoldDB" id="K9P7N8"/>
<evidence type="ECO:0000259" key="1">
    <source>
        <dbReference type="PROSITE" id="PS50910"/>
    </source>
</evidence>
<dbReference type="HOGENOM" id="CLU_123170_2_1_3"/>
<dbReference type="InterPro" id="IPR007842">
    <property type="entry name" value="HEPN_dom"/>
</dbReference>
<dbReference type="SUPFAM" id="SSF81593">
    <property type="entry name" value="Nucleotidyltransferase substrate binding subunit/domain"/>
    <property type="match status" value="1"/>
</dbReference>
<proteinExistence type="predicted"/>
<gene>
    <name evidence="2" type="ordered locus">Cyagr_1417</name>
</gene>
<sequence length="139" mass="15705">MAERSDDWLNQALRDLEQSEASMETDRHEWACFAAHQATEKALKALNMALGQQAWGHTLTRLWAAVPGKADLQPPYPESIDDRLRLLDGFYIPTRSPDSYPEGTPGEHFGKLQSEQGLFHATTIIEWVRAVMAHLGPRH</sequence>
<dbReference type="OrthoDB" id="9808176at2"/>
<dbReference type="SMART" id="SM00748">
    <property type="entry name" value="HEPN"/>
    <property type="match status" value="1"/>
</dbReference>
<dbReference type="RefSeq" id="WP_015109036.1">
    <property type="nucleotide sequence ID" value="NC_019675.1"/>
</dbReference>
<evidence type="ECO:0000313" key="2">
    <source>
        <dbReference type="EMBL" id="AFY28584.1"/>
    </source>
</evidence>
<name>K9P7N8_CYAGP</name>
<dbReference type="Gene3D" id="1.20.120.330">
    <property type="entry name" value="Nucleotidyltransferases domain 2"/>
    <property type="match status" value="1"/>
</dbReference>
<feature type="domain" description="HEPN" evidence="1">
    <location>
        <begin position="9"/>
        <end position="124"/>
    </location>
</feature>
<reference evidence="3" key="1">
    <citation type="journal article" date="2013" name="Proc. Natl. Acad. Sci. U.S.A.">
        <title>Improving the coverage of the cyanobacterial phylum using diversity-driven genome sequencing.</title>
        <authorList>
            <person name="Shih P.M."/>
            <person name="Wu D."/>
            <person name="Latifi A."/>
            <person name="Axen S.D."/>
            <person name="Fewer D.P."/>
            <person name="Talla E."/>
            <person name="Calteau A."/>
            <person name="Cai F."/>
            <person name="Tandeau de Marsac N."/>
            <person name="Rippka R."/>
            <person name="Herdman M."/>
            <person name="Sivonen K."/>
            <person name="Coursin T."/>
            <person name="Laurent T."/>
            <person name="Goodwin L."/>
            <person name="Nolan M."/>
            <person name="Davenport K.W."/>
            <person name="Han C.S."/>
            <person name="Rubin E.M."/>
            <person name="Eisen J.A."/>
            <person name="Woyke T."/>
            <person name="Gugger M."/>
            <person name="Kerfeld C.A."/>
        </authorList>
    </citation>
    <scope>NUCLEOTIDE SEQUENCE [LARGE SCALE GENOMIC DNA]</scope>
    <source>
        <strain evidence="3">ATCC 27147 / PCC 6307</strain>
    </source>
</reference>
<dbReference type="PROSITE" id="PS50910">
    <property type="entry name" value="HEPN"/>
    <property type="match status" value="1"/>
</dbReference>
<dbReference type="STRING" id="292564.Cyagr_1417"/>
<dbReference type="Proteomes" id="UP000010388">
    <property type="component" value="Chromosome"/>
</dbReference>
<dbReference type="KEGG" id="cgc:Cyagr_1417"/>
<organism evidence="2 3">
    <name type="scientific">Cyanobium gracile (strain ATCC 27147 / PCC 6307)</name>
    <dbReference type="NCBI Taxonomy" id="292564"/>
    <lineage>
        <taxon>Bacteria</taxon>
        <taxon>Bacillati</taxon>
        <taxon>Cyanobacteriota</taxon>
        <taxon>Cyanophyceae</taxon>
        <taxon>Synechococcales</taxon>
        <taxon>Prochlorococcaceae</taxon>
        <taxon>Cyanobium</taxon>
    </lineage>
</organism>
<dbReference type="Pfam" id="PF05168">
    <property type="entry name" value="HEPN"/>
    <property type="match status" value="1"/>
</dbReference>
<protein>
    <recommendedName>
        <fullName evidence="1">HEPN domain-containing protein</fullName>
    </recommendedName>
</protein>